<dbReference type="RefSeq" id="WP_158514094.1">
    <property type="nucleotide sequence ID" value="NZ_JADBFD010000022.1"/>
</dbReference>
<reference evidence="1 2" key="1">
    <citation type="submission" date="2020-10" db="EMBL/GenBank/DDBJ databases">
        <title>Investigation of anaerobic biodegradation of phenanthrene by a sulfate-dependent Geobacter anodireducens strain PheS2.</title>
        <authorList>
            <person name="Zhang Z."/>
        </authorList>
    </citation>
    <scope>NUCLEOTIDE SEQUENCE [LARGE SCALE GENOMIC DNA]</scope>
    <source>
        <strain evidence="1 2">PheS2</strain>
    </source>
</reference>
<dbReference type="SUPFAM" id="SSF51338">
    <property type="entry name" value="Composite domain of metallo-dependent hydrolases"/>
    <property type="match status" value="1"/>
</dbReference>
<comment type="caution">
    <text evidence="1">The sequence shown here is derived from an EMBL/GenBank/DDBJ whole genome shotgun (WGS) entry which is preliminary data.</text>
</comment>
<protein>
    <submittedName>
        <fullName evidence="1">Uncharacterized protein</fullName>
    </submittedName>
</protein>
<evidence type="ECO:0000313" key="2">
    <source>
        <dbReference type="Proteomes" id="UP000618926"/>
    </source>
</evidence>
<dbReference type="Proteomes" id="UP000618926">
    <property type="component" value="Unassembled WGS sequence"/>
</dbReference>
<dbReference type="Gene3D" id="2.30.40.10">
    <property type="entry name" value="Urease, subunit C, domain 1"/>
    <property type="match status" value="1"/>
</dbReference>
<accession>A0ABR9NXY7</accession>
<organism evidence="1 2">
    <name type="scientific">Geobacter anodireducens</name>
    <dbReference type="NCBI Taxonomy" id="1340425"/>
    <lineage>
        <taxon>Bacteria</taxon>
        <taxon>Pseudomonadati</taxon>
        <taxon>Thermodesulfobacteriota</taxon>
        <taxon>Desulfuromonadia</taxon>
        <taxon>Geobacterales</taxon>
        <taxon>Geobacteraceae</taxon>
        <taxon>Geobacter</taxon>
    </lineage>
</organism>
<gene>
    <name evidence="1" type="ORF">IIE05_14225</name>
</gene>
<name>A0ABR9NXY7_9BACT</name>
<dbReference type="EMBL" id="JADBFD010000022">
    <property type="protein sequence ID" value="MBE2889119.1"/>
    <property type="molecule type" value="Genomic_DNA"/>
</dbReference>
<keyword evidence="2" id="KW-1185">Reference proteome</keyword>
<evidence type="ECO:0000313" key="1">
    <source>
        <dbReference type="EMBL" id="MBE2889119.1"/>
    </source>
</evidence>
<proteinExistence type="predicted"/>
<dbReference type="InterPro" id="IPR011059">
    <property type="entry name" value="Metal-dep_hydrolase_composite"/>
</dbReference>
<sequence>MSMFVLVCGNVFDGLSDSLTGPAEILVEGNRITEIEQSVRRPPLTQRGVSDPLGR</sequence>